<comment type="caution">
    <text evidence="1">The sequence shown here is derived from an EMBL/GenBank/DDBJ whole genome shotgun (WGS) entry which is preliminary data.</text>
</comment>
<dbReference type="RefSeq" id="WP_281463620.1">
    <property type="nucleotide sequence ID" value="NZ_JASBAN010000013.1"/>
</dbReference>
<evidence type="ECO:0000313" key="2">
    <source>
        <dbReference type="Proteomes" id="UP001431775"/>
    </source>
</evidence>
<dbReference type="Proteomes" id="UP001431775">
    <property type="component" value="Unassembled WGS sequence"/>
</dbReference>
<accession>A0ABT6QAN6</accession>
<evidence type="ECO:0000313" key="1">
    <source>
        <dbReference type="EMBL" id="MDI2113974.1"/>
    </source>
</evidence>
<sequence>MLENEQVTSQKRVSRPPFTQVFPKGWRRIRELSIKNSGAAGLYAFFAEHIDFSCGAVVCDQQFLADQMMVTTRTIHNWLKFLEQEQAILRIPVSGRVYAYALDPYEVWKGFKEKQPYAAFLTKTLTNKNGEIQRRLQTMFSKKDDENQTDLE</sequence>
<dbReference type="EMBL" id="JASBAN010000013">
    <property type="protein sequence ID" value="MDI2113974.1"/>
    <property type="molecule type" value="Genomic_DNA"/>
</dbReference>
<evidence type="ECO:0008006" key="3">
    <source>
        <dbReference type="Google" id="ProtNLM"/>
    </source>
</evidence>
<protein>
    <recommendedName>
        <fullName evidence="3">Helix-turn-helix domain-containing protein</fullName>
    </recommendedName>
</protein>
<name>A0ABT6QAN6_9PROT</name>
<proteinExistence type="predicted"/>
<reference evidence="1" key="1">
    <citation type="submission" date="2023-05" db="EMBL/GenBank/DDBJ databases">
        <title>Whole genome sequence of Commensalibacter sp.</title>
        <authorList>
            <person name="Charoenyingcharoen P."/>
            <person name="Yukphan P."/>
        </authorList>
    </citation>
    <scope>NUCLEOTIDE SEQUENCE</scope>
    <source>
        <strain evidence="1">TBRC 10068</strain>
    </source>
</reference>
<keyword evidence="2" id="KW-1185">Reference proteome</keyword>
<feature type="non-terminal residue" evidence="1">
    <location>
        <position position="152"/>
    </location>
</feature>
<gene>
    <name evidence="1" type="ORF">QJV33_11900</name>
</gene>
<organism evidence="1 2">
    <name type="scientific">Commensalibacter nepenthis</name>
    <dbReference type="NCBI Taxonomy" id="3043872"/>
    <lineage>
        <taxon>Bacteria</taxon>
        <taxon>Pseudomonadati</taxon>
        <taxon>Pseudomonadota</taxon>
        <taxon>Alphaproteobacteria</taxon>
        <taxon>Acetobacterales</taxon>
        <taxon>Acetobacteraceae</taxon>
    </lineage>
</organism>